<name>A0AAY5EJW5_ELEEL</name>
<reference evidence="5" key="2">
    <citation type="submission" date="2025-08" db="UniProtKB">
        <authorList>
            <consortium name="Ensembl"/>
        </authorList>
    </citation>
    <scope>IDENTIFICATION</scope>
</reference>
<keyword evidence="6" id="KW-1185">Reference proteome</keyword>
<organism evidence="5 6">
    <name type="scientific">Electrophorus electricus</name>
    <name type="common">Electric eel</name>
    <name type="synonym">Gymnotus electricus</name>
    <dbReference type="NCBI Taxonomy" id="8005"/>
    <lineage>
        <taxon>Eukaryota</taxon>
        <taxon>Metazoa</taxon>
        <taxon>Chordata</taxon>
        <taxon>Craniata</taxon>
        <taxon>Vertebrata</taxon>
        <taxon>Euteleostomi</taxon>
        <taxon>Actinopterygii</taxon>
        <taxon>Neopterygii</taxon>
        <taxon>Teleostei</taxon>
        <taxon>Ostariophysi</taxon>
        <taxon>Gymnotiformes</taxon>
        <taxon>Gymnotoidei</taxon>
        <taxon>Gymnotidae</taxon>
        <taxon>Electrophorus</taxon>
    </lineage>
</organism>
<keyword evidence="3" id="KW-0732">Signal</keyword>
<feature type="domain" description="VWFC" evidence="4">
    <location>
        <begin position="39"/>
        <end position="93"/>
    </location>
</feature>
<dbReference type="GO" id="GO:0030513">
    <property type="term" value="P:positive regulation of BMP signaling pathway"/>
    <property type="evidence" value="ECO:0007669"/>
    <property type="project" value="TreeGrafter"/>
</dbReference>
<dbReference type="GeneTree" id="ENSGT00940000160243"/>
<reference evidence="5" key="3">
    <citation type="submission" date="2025-09" db="UniProtKB">
        <authorList>
            <consortium name="Ensembl"/>
        </authorList>
    </citation>
    <scope>IDENTIFICATION</scope>
</reference>
<dbReference type="Ensembl" id="ENSEEET00000063573.1">
    <property type="protein sequence ID" value="ENSEEEP00000056874.1"/>
    <property type="gene ID" value="ENSEEEG00000015536.2"/>
</dbReference>
<dbReference type="AlphaFoldDB" id="A0AAY5EJW5"/>
<evidence type="ECO:0000256" key="3">
    <source>
        <dbReference type="ARBA" id="ARBA00022729"/>
    </source>
</evidence>
<gene>
    <name evidence="5" type="primary">NOTCH3</name>
</gene>
<dbReference type="SMART" id="SM00214">
    <property type="entry name" value="VWC"/>
    <property type="match status" value="1"/>
</dbReference>
<proteinExistence type="predicted"/>
<sequence length="156" mass="17552">ICVCLHNGNVQCLRKRCPPVPCSEPITEAGNCCPQCPGCLYNGMEHANGAMFADISDPCGRCVCREGTVTCERRQCAEWCTHPLRSTDCCPVCDACLYEGVQYTHMQTFTSQSDPCQQCVCIESVCVWGWGGTMYLFLFHIKMSYEIQRFLQLMFC</sequence>
<dbReference type="Gene3D" id="6.20.200.20">
    <property type="match status" value="1"/>
</dbReference>
<evidence type="ECO:0000256" key="2">
    <source>
        <dbReference type="ARBA" id="ARBA00022525"/>
    </source>
</evidence>
<protein>
    <recommendedName>
        <fullName evidence="4">VWFC domain-containing protein</fullName>
    </recommendedName>
</protein>
<evidence type="ECO:0000259" key="4">
    <source>
        <dbReference type="SMART" id="SM00214"/>
    </source>
</evidence>
<dbReference type="Gene3D" id="2.10.70.10">
    <property type="entry name" value="Complement Module, domain 1"/>
    <property type="match status" value="2"/>
</dbReference>
<dbReference type="InterPro" id="IPR052424">
    <property type="entry name" value="Kielin_Chordin-BMP_Reg"/>
</dbReference>
<dbReference type="InterPro" id="IPR001007">
    <property type="entry name" value="VWF_dom"/>
</dbReference>
<dbReference type="PANTHER" id="PTHR46698:SF6">
    <property type="entry name" value="KIELIN_CHORDIN-LIKE PROTEIN"/>
    <property type="match status" value="1"/>
</dbReference>
<dbReference type="Proteomes" id="UP000314983">
    <property type="component" value="Chromosome 4"/>
</dbReference>
<reference evidence="5 6" key="1">
    <citation type="submission" date="2020-05" db="EMBL/GenBank/DDBJ databases">
        <title>Electrophorus electricus (electric eel) genome, fEleEle1, primary haplotype.</title>
        <authorList>
            <person name="Myers G."/>
            <person name="Meyer A."/>
            <person name="Fedrigo O."/>
            <person name="Formenti G."/>
            <person name="Rhie A."/>
            <person name="Tracey A."/>
            <person name="Sims Y."/>
            <person name="Jarvis E.D."/>
        </authorList>
    </citation>
    <scope>NUCLEOTIDE SEQUENCE [LARGE SCALE GENOMIC DNA]</scope>
</reference>
<evidence type="ECO:0000256" key="1">
    <source>
        <dbReference type="ARBA" id="ARBA00004613"/>
    </source>
</evidence>
<dbReference type="PANTHER" id="PTHR46698">
    <property type="entry name" value="CROSSVEINLESS 2"/>
    <property type="match status" value="1"/>
</dbReference>
<keyword evidence="2" id="KW-0964">Secreted</keyword>
<dbReference type="SUPFAM" id="SSF57603">
    <property type="entry name" value="FnI-like domain"/>
    <property type="match status" value="3"/>
</dbReference>
<comment type="subcellular location">
    <subcellularLocation>
        <location evidence="1">Secreted</location>
    </subcellularLocation>
</comment>
<evidence type="ECO:0000313" key="6">
    <source>
        <dbReference type="Proteomes" id="UP000314983"/>
    </source>
</evidence>
<evidence type="ECO:0000313" key="5">
    <source>
        <dbReference type="Ensembl" id="ENSEEEP00000056874.1"/>
    </source>
</evidence>
<accession>A0AAY5EJW5</accession>
<dbReference type="GO" id="GO:0005576">
    <property type="term" value="C:extracellular region"/>
    <property type="evidence" value="ECO:0007669"/>
    <property type="project" value="UniProtKB-SubCell"/>
</dbReference>